<proteinExistence type="predicted"/>
<evidence type="ECO:0000313" key="2">
    <source>
        <dbReference type="EMBL" id="KAA3767820.1"/>
    </source>
</evidence>
<protein>
    <submittedName>
        <fullName evidence="2">DUF2490 domain-containing protein</fullName>
    </submittedName>
</protein>
<evidence type="ECO:0000256" key="1">
    <source>
        <dbReference type="SAM" id="SignalP"/>
    </source>
</evidence>
<evidence type="ECO:0000313" key="3">
    <source>
        <dbReference type="Proteomes" id="UP000422221"/>
    </source>
</evidence>
<dbReference type="EMBL" id="VWMK01000004">
    <property type="protein sequence ID" value="KAA3767820.1"/>
    <property type="molecule type" value="Genomic_DNA"/>
</dbReference>
<organism evidence="2 3">
    <name type="scientific">Bacteroides salyersiae</name>
    <dbReference type="NCBI Taxonomy" id="291644"/>
    <lineage>
        <taxon>Bacteria</taxon>
        <taxon>Pseudomonadati</taxon>
        <taxon>Bacteroidota</taxon>
        <taxon>Bacteroidia</taxon>
        <taxon>Bacteroidales</taxon>
        <taxon>Bacteroidaceae</taxon>
        <taxon>Bacteroides</taxon>
    </lineage>
</organism>
<comment type="caution">
    <text evidence="2">The sequence shown here is derived from an EMBL/GenBank/DDBJ whole genome shotgun (WGS) entry which is preliminary data.</text>
</comment>
<sequence>MVNKKIAKKGSWIIFLLCCIFGELHAQDDFTTWTSLKIAHRPVSGLTIAGKFELRTKDSMKSFDRWGFAAEANYQIFSFLKAEAGYEIHHRDRGNEGWKFRHRYRVGATGSVKWQHFNFSLRERFQQTFSNGNVESRLRSRLKAGYSPQRGIVSPYFSIELYQAIGDAAFWDVARMRYRPGVEIDITDRWSLDVFYCYQYEPDKKKHIAGVECSFTF</sequence>
<accession>A0A7J4XLI7</accession>
<dbReference type="InterPro" id="IPR019619">
    <property type="entry name" value="DUF2490"/>
</dbReference>
<dbReference type="Proteomes" id="UP000422221">
    <property type="component" value="Unassembled WGS sequence"/>
</dbReference>
<dbReference type="RefSeq" id="WP_130058488.1">
    <property type="nucleotide sequence ID" value="NZ_CP083674.1"/>
</dbReference>
<dbReference type="Pfam" id="PF10677">
    <property type="entry name" value="DUF2490"/>
    <property type="match status" value="1"/>
</dbReference>
<dbReference type="AlphaFoldDB" id="A0A7J4XLI7"/>
<reference evidence="2 3" key="1">
    <citation type="journal article" date="2019" name="Nat. Med.">
        <title>A library of human gut bacterial isolates paired with longitudinal multiomics data enables mechanistic microbiome research.</title>
        <authorList>
            <person name="Poyet M."/>
            <person name="Groussin M."/>
            <person name="Gibbons S.M."/>
            <person name="Avila-Pacheco J."/>
            <person name="Jiang X."/>
            <person name="Kearney S.M."/>
            <person name="Perrotta A.R."/>
            <person name="Berdy B."/>
            <person name="Zhao S."/>
            <person name="Lieberman T.D."/>
            <person name="Swanson P.K."/>
            <person name="Smith M."/>
            <person name="Roesemann S."/>
            <person name="Alexander J.E."/>
            <person name="Rich S.A."/>
            <person name="Livny J."/>
            <person name="Vlamakis H."/>
            <person name="Clish C."/>
            <person name="Bullock K."/>
            <person name="Deik A."/>
            <person name="Scott J."/>
            <person name="Pierce K.A."/>
            <person name="Xavier R.J."/>
            <person name="Alm E.J."/>
        </authorList>
    </citation>
    <scope>NUCLEOTIDE SEQUENCE [LARGE SCALE GENOMIC DNA]</scope>
    <source>
        <strain evidence="2 3">BIOML-A10</strain>
    </source>
</reference>
<feature type="chain" id="PRO_5029739116" evidence="1">
    <location>
        <begin position="27"/>
        <end position="217"/>
    </location>
</feature>
<feature type="signal peptide" evidence="1">
    <location>
        <begin position="1"/>
        <end position="26"/>
    </location>
</feature>
<name>A0A7J4XLI7_9BACE</name>
<keyword evidence="1" id="KW-0732">Signal</keyword>
<gene>
    <name evidence="2" type="ORF">F3F73_05310</name>
</gene>